<feature type="region of interest" description="Disordered" evidence="1">
    <location>
        <begin position="196"/>
        <end position="224"/>
    </location>
</feature>
<feature type="compositionally biased region" description="Polar residues" evidence="1">
    <location>
        <begin position="12"/>
        <end position="22"/>
    </location>
</feature>
<evidence type="ECO:0000313" key="3">
    <source>
        <dbReference type="EMBL" id="KYQ54637.1"/>
    </source>
</evidence>
<dbReference type="GO" id="GO:0003677">
    <property type="term" value="F:DNA binding"/>
    <property type="evidence" value="ECO:0007669"/>
    <property type="project" value="UniProtKB-KW"/>
</dbReference>
<feature type="domain" description="Nuclear respiratory factor 1 NLS/DNA-binding dimerisation" evidence="2">
    <location>
        <begin position="37"/>
        <end position="151"/>
    </location>
</feature>
<gene>
    <name evidence="3" type="ORF">ALC60_06489</name>
</gene>
<evidence type="ECO:0000259" key="2">
    <source>
        <dbReference type="Pfam" id="PF10491"/>
    </source>
</evidence>
<accession>A0A151X2H5</accession>
<dbReference type="InterPro" id="IPR019525">
    <property type="entry name" value="Nrf1_NLS/DNA-bd_dimer"/>
</dbReference>
<feature type="compositionally biased region" description="Polar residues" evidence="1">
    <location>
        <begin position="207"/>
        <end position="224"/>
    </location>
</feature>
<keyword evidence="3" id="KW-0238">DNA-binding</keyword>
<dbReference type="AlphaFoldDB" id="A0A151X2H5"/>
<name>A0A151X2H5_9HYME</name>
<dbReference type="Proteomes" id="UP000075809">
    <property type="component" value="Unassembled WGS sequence"/>
</dbReference>
<evidence type="ECO:0000313" key="4">
    <source>
        <dbReference type="Proteomes" id="UP000075809"/>
    </source>
</evidence>
<organism evidence="3 4">
    <name type="scientific">Mycetomoellerius zeteki</name>
    <dbReference type="NCBI Taxonomy" id="64791"/>
    <lineage>
        <taxon>Eukaryota</taxon>
        <taxon>Metazoa</taxon>
        <taxon>Ecdysozoa</taxon>
        <taxon>Arthropoda</taxon>
        <taxon>Hexapoda</taxon>
        <taxon>Insecta</taxon>
        <taxon>Pterygota</taxon>
        <taxon>Neoptera</taxon>
        <taxon>Endopterygota</taxon>
        <taxon>Hymenoptera</taxon>
        <taxon>Apocrita</taxon>
        <taxon>Aculeata</taxon>
        <taxon>Formicoidea</taxon>
        <taxon>Formicidae</taxon>
        <taxon>Myrmicinae</taxon>
        <taxon>Mycetomoellerius</taxon>
    </lineage>
</organism>
<feature type="compositionally biased region" description="Basic and acidic residues" evidence="1">
    <location>
        <begin position="1"/>
        <end position="11"/>
    </location>
</feature>
<dbReference type="Pfam" id="PF10491">
    <property type="entry name" value="Nrf1_DNA-bind"/>
    <property type="match status" value="1"/>
</dbReference>
<reference evidence="3 4" key="1">
    <citation type="submission" date="2015-09" db="EMBL/GenBank/DDBJ databases">
        <title>Trachymyrmex zeteki WGS genome.</title>
        <authorList>
            <person name="Nygaard S."/>
            <person name="Hu H."/>
            <person name="Boomsma J."/>
            <person name="Zhang G."/>
        </authorList>
    </citation>
    <scope>NUCLEOTIDE SEQUENCE [LARGE SCALE GENOMIC DNA]</scope>
    <source>
        <strain evidence="3">Tzet28-1</strain>
        <tissue evidence="3">Whole body</tissue>
    </source>
</reference>
<feature type="region of interest" description="Disordered" evidence="1">
    <location>
        <begin position="1"/>
        <end position="24"/>
    </location>
</feature>
<feature type="region of interest" description="Disordered" evidence="1">
    <location>
        <begin position="567"/>
        <end position="588"/>
    </location>
</feature>
<sequence>MQENSRNEVRKSGNQVSNNATMMDNAKYGEDNEMTDNLEKEEGSVVSNLPLLFANGYPTSLEKITMVQLERFILFMVHCSLGHDTTKIINKPEWWPQDIKFSSPLTRPKKINDSYFLKSTNPKISFQNWMANLKKLVFRCYTYHRSEYLLRFCSYLAQYPHDELEYVNNWDSTTSLYHKSTGKLLVTFRNENMHYDRRNDSPRRTLLSHNASSSSNRKAKQQTPMMVQPPCDDIYLCDNCDAEFVGLANMKEHEKMCCEQDHGGCSGSRSSTPDLSMVEPELQQDQFLEYFQLRSSKTESKSVDVKNMSAPDGIARRTSGRVRSSLNFTRFATIPFSSPAGIMLTKRSKAMTEETQQERLDRIERHVIAPILNDSCRPKWLDTEIDNDRWIVTYKQNRDKRTDHYVHQYKFVNSSKSKPMLSIQSQLLYATCRPIYVVLTRLNESQIDELKKDPSKYQYPQRSINVRKLLLMKKAGPACKTKLRKTAHTQNVFVSSKRKAPLEDDVDTIVVEEEANISASAKETLIALAAVKSFTDNAEATKPAKEKKCPSHTIMLIDLCSSDEEENDLNTRTSCDENRDPMNTAESSITKSLLRKLSPKQTLRKTLHLPRTLIDRLVIE</sequence>
<proteinExistence type="predicted"/>
<evidence type="ECO:0000256" key="1">
    <source>
        <dbReference type="SAM" id="MobiDB-lite"/>
    </source>
</evidence>
<protein>
    <submittedName>
        <fullName evidence="3">DNA-binding protein Ewg</fullName>
    </submittedName>
</protein>
<keyword evidence="4" id="KW-1185">Reference proteome</keyword>
<dbReference type="EMBL" id="KQ982577">
    <property type="protein sequence ID" value="KYQ54637.1"/>
    <property type="molecule type" value="Genomic_DNA"/>
</dbReference>